<dbReference type="NCBIfam" id="TIGR01352">
    <property type="entry name" value="tonB_Cterm"/>
    <property type="match status" value="1"/>
</dbReference>
<evidence type="ECO:0000256" key="2">
    <source>
        <dbReference type="ARBA" id="ARBA00022692"/>
    </source>
</evidence>
<keyword evidence="3" id="KW-1133">Transmembrane helix</keyword>
<keyword evidence="4" id="KW-0472">Membrane</keyword>
<evidence type="ECO:0000256" key="3">
    <source>
        <dbReference type="ARBA" id="ARBA00022989"/>
    </source>
</evidence>
<proteinExistence type="predicted"/>
<feature type="non-terminal residue" evidence="6">
    <location>
        <position position="282"/>
    </location>
</feature>
<reference evidence="6" key="1">
    <citation type="submission" date="2018-05" db="EMBL/GenBank/DDBJ databases">
        <authorList>
            <person name="Lanie J.A."/>
            <person name="Ng W.-L."/>
            <person name="Kazmierczak K.M."/>
            <person name="Andrzejewski T.M."/>
            <person name="Davidsen T.M."/>
            <person name="Wayne K.J."/>
            <person name="Tettelin H."/>
            <person name="Glass J.I."/>
            <person name="Rusch D."/>
            <person name="Podicherti R."/>
            <person name="Tsui H.-C.T."/>
            <person name="Winkler M.E."/>
        </authorList>
    </citation>
    <scope>NUCLEOTIDE SEQUENCE</scope>
</reference>
<evidence type="ECO:0000313" key="6">
    <source>
        <dbReference type="EMBL" id="SVB96790.1"/>
    </source>
</evidence>
<dbReference type="InterPro" id="IPR037682">
    <property type="entry name" value="TonB_C"/>
</dbReference>
<name>A0A382IAW1_9ZZZZ</name>
<dbReference type="EMBL" id="UINC01066266">
    <property type="protein sequence ID" value="SVB96790.1"/>
    <property type="molecule type" value="Genomic_DNA"/>
</dbReference>
<dbReference type="Pfam" id="PF03544">
    <property type="entry name" value="TonB_C"/>
    <property type="match status" value="1"/>
</dbReference>
<dbReference type="PROSITE" id="PS52015">
    <property type="entry name" value="TONB_CTD"/>
    <property type="match status" value="1"/>
</dbReference>
<dbReference type="InterPro" id="IPR006260">
    <property type="entry name" value="TonB/TolA_C"/>
</dbReference>
<evidence type="ECO:0000259" key="5">
    <source>
        <dbReference type="PROSITE" id="PS52015"/>
    </source>
</evidence>
<feature type="domain" description="TonB C-terminal" evidence="5">
    <location>
        <begin position="31"/>
        <end position="129"/>
    </location>
</feature>
<dbReference type="AlphaFoldDB" id="A0A382IAW1"/>
<gene>
    <name evidence="6" type="ORF">METZ01_LOCUS249644</name>
</gene>
<feature type="non-terminal residue" evidence="6">
    <location>
        <position position="1"/>
    </location>
</feature>
<dbReference type="GO" id="GO:0016020">
    <property type="term" value="C:membrane"/>
    <property type="evidence" value="ECO:0007669"/>
    <property type="project" value="UniProtKB-SubCell"/>
</dbReference>
<comment type="subcellular location">
    <subcellularLocation>
        <location evidence="1">Membrane</location>
        <topology evidence="1">Single-pass membrane protein</topology>
    </subcellularLocation>
</comment>
<dbReference type="SUPFAM" id="SSF74653">
    <property type="entry name" value="TolA/TonB C-terminal domain"/>
    <property type="match status" value="1"/>
</dbReference>
<sequence>MEVHAHYEIFPSCLKDSNQHQNYLAHDVEQENIKLYKPIKKRTPIYPRKALIDGIEGVVVLELTINNKGKTEDIIVLESSDDLFNNAAIKAASKFTYEPSININTGLAISTPGVKHAISFRLEGYDDILLFSGRRSGNFNIEINKIQNLDPEQAIERILFKLPSEKDPLKKAVLYYLKSLRASEIEPRNLLVEKEDLQKSYSFLKEEVISIDPNVLKLKTYIIPSLAYLEANDEKAIELLEESISILQGNNFPPSARTYSTYANFGVLAYNSGNWCRAYKSF</sequence>
<accession>A0A382IAW1</accession>
<protein>
    <recommendedName>
        <fullName evidence="5">TonB C-terminal domain-containing protein</fullName>
    </recommendedName>
</protein>
<dbReference type="Gene3D" id="3.30.1150.10">
    <property type="match status" value="1"/>
</dbReference>
<evidence type="ECO:0000256" key="4">
    <source>
        <dbReference type="ARBA" id="ARBA00023136"/>
    </source>
</evidence>
<dbReference type="GO" id="GO:0055085">
    <property type="term" value="P:transmembrane transport"/>
    <property type="evidence" value="ECO:0007669"/>
    <property type="project" value="InterPro"/>
</dbReference>
<organism evidence="6">
    <name type="scientific">marine metagenome</name>
    <dbReference type="NCBI Taxonomy" id="408172"/>
    <lineage>
        <taxon>unclassified sequences</taxon>
        <taxon>metagenomes</taxon>
        <taxon>ecological metagenomes</taxon>
    </lineage>
</organism>
<evidence type="ECO:0000256" key="1">
    <source>
        <dbReference type="ARBA" id="ARBA00004167"/>
    </source>
</evidence>
<keyword evidence="2" id="KW-0812">Transmembrane</keyword>